<organism evidence="5 6">
    <name type="scientific">Glarea lozoyensis (strain ATCC 20868 / MF5171)</name>
    <dbReference type="NCBI Taxonomy" id="1116229"/>
    <lineage>
        <taxon>Eukaryota</taxon>
        <taxon>Fungi</taxon>
        <taxon>Dikarya</taxon>
        <taxon>Ascomycota</taxon>
        <taxon>Pezizomycotina</taxon>
        <taxon>Leotiomycetes</taxon>
        <taxon>Helotiales</taxon>
        <taxon>Helotiaceae</taxon>
        <taxon>Glarea</taxon>
    </lineage>
</organism>
<dbReference type="AlphaFoldDB" id="S3D6P1"/>
<dbReference type="RefSeq" id="XP_008079319.1">
    <property type="nucleotide sequence ID" value="XM_008081128.1"/>
</dbReference>
<dbReference type="eggNOG" id="ENOG502S90K">
    <property type="taxonomic scope" value="Eukaryota"/>
</dbReference>
<evidence type="ECO:0000259" key="4">
    <source>
        <dbReference type="Pfam" id="PF23658"/>
    </source>
</evidence>
<dbReference type="Pfam" id="PF03572">
    <property type="entry name" value="Peptidase_S41"/>
    <property type="match status" value="1"/>
</dbReference>
<reference evidence="5 6" key="1">
    <citation type="journal article" date="2013" name="BMC Genomics">
        <title>Genomics-driven discovery of the pneumocandin biosynthetic gene cluster in the fungus Glarea lozoyensis.</title>
        <authorList>
            <person name="Chen L."/>
            <person name="Yue Q."/>
            <person name="Zhang X."/>
            <person name="Xiang M."/>
            <person name="Wang C."/>
            <person name="Li S."/>
            <person name="Che Y."/>
            <person name="Ortiz-Lopez F.J."/>
            <person name="Bills G.F."/>
            <person name="Liu X."/>
            <person name="An Z."/>
        </authorList>
    </citation>
    <scope>NUCLEOTIDE SEQUENCE [LARGE SCALE GENOMIC DNA]</scope>
    <source>
        <strain evidence="6">ATCC 20868 / MF5171</strain>
    </source>
</reference>
<feature type="domain" description="Tail specific protease" evidence="3">
    <location>
        <begin position="370"/>
        <end position="595"/>
    </location>
</feature>
<feature type="domain" description="CPAF-like PDZ" evidence="4">
    <location>
        <begin position="147"/>
        <end position="268"/>
    </location>
</feature>
<dbReference type="OrthoDB" id="27214at2759"/>
<sequence length="876" mass="93359">MFSFDFLHLILVLLLSGVSNAVPAVSSTAVSAPNPQSTACDTFIFEASLAYECLTSVPFNPAVATRFIQYYKDTLQFQSTLTYLKNPPAGYQQPGVDLLGGLDQLQDGITRGIFPNQYEFEAALQTLLIAAHDGHTGLIAGILSAFSFASPYDLVTLSVDGTQLPKVYVAEDVFDSLSFTTYQPSAVTSINDQDAITYLTDFANKNSAGTLEPHADWNQLMLSAAQDIQGVFDVFSGGATFYPGDTVTFGFENGSSITEKFLAIYNSPGSTGPLQTGGDFFNFFVLGFYPASFFEDDDDDDTSNPAAASSAATPTSSAQASTVTSPAAPTNTKWDSPAYPDDPDVFQKDLGEFGGGFVSGYFLKSTSTSVLSIPSFDEQGEAIGTFEDTIKDFITKTKAAGLSKVVIDLQQNLGGQPLLAIDTFRQFFPDINPFGGSRLRAHPMVDLMGETITGYWNSLSTVDEDYSFLAANEFVATDRINAETDKNFTSWPEFFGPNAFNGDNFTTTQRYNLSSPVFIEASTASNNPSFGVFGFGRDAATYTTPPFAAKDIIILSDGICSSSCAIFMEMMRHEAGVRTVVVGGRPTTGSMQAPSGTRGARGLSISTLDANIEVTQFLLTNQSSPKAAQLPNRTETQSIFVVYGNINLRDQVRKDETIPLQFAYEAADCRIFYTPQTVYNYTALWQMAADSIWTKPSLCIAGSASTTGQASTGQIINSFINPSSSSAGIPIPPFNLTAYLAPLNIASSSTSAALNDGLTATDFGIVRGDGKATTKACTSNEDCKGKKAFCREVPSCVDGTPVMRCVDGCTPVISQGEGNGRPCTGQFTGAGLCRRQVTSVHKVGSTKAFSGLCIPKTASQPCGKKASNLGGIKLPS</sequence>
<evidence type="ECO:0000313" key="6">
    <source>
        <dbReference type="Proteomes" id="UP000016922"/>
    </source>
</evidence>
<proteinExistence type="predicted"/>
<name>S3D6P1_GLAL2</name>
<dbReference type="GO" id="GO:0006508">
    <property type="term" value="P:proteolysis"/>
    <property type="evidence" value="ECO:0007669"/>
    <property type="project" value="InterPro"/>
</dbReference>
<dbReference type="HOGENOM" id="CLU_014251_1_0_1"/>
<feature type="region of interest" description="Disordered" evidence="1">
    <location>
        <begin position="298"/>
        <end position="341"/>
    </location>
</feature>
<dbReference type="PANTHER" id="PTHR37049:SF5">
    <property type="entry name" value="TAIL SPECIFIC PROTEASE DOMAIN-CONTAINING PROTEIN"/>
    <property type="match status" value="1"/>
</dbReference>
<evidence type="ECO:0000259" key="3">
    <source>
        <dbReference type="Pfam" id="PF03572"/>
    </source>
</evidence>
<evidence type="ECO:0000313" key="5">
    <source>
        <dbReference type="EMBL" id="EPE34167.1"/>
    </source>
</evidence>
<dbReference type="InterPro" id="IPR005151">
    <property type="entry name" value="Tail-specific_protease"/>
</dbReference>
<dbReference type="KEGG" id="glz:GLAREA_07180"/>
<dbReference type="Gene3D" id="3.90.226.10">
    <property type="entry name" value="2-enoyl-CoA Hydratase, Chain A, domain 1"/>
    <property type="match status" value="1"/>
</dbReference>
<protein>
    <submittedName>
        <fullName evidence="5">ClpP/crotonase</fullName>
    </submittedName>
</protein>
<dbReference type="InterPro" id="IPR052766">
    <property type="entry name" value="S41A_metabolite_peptidase"/>
</dbReference>
<evidence type="ECO:0000256" key="1">
    <source>
        <dbReference type="SAM" id="MobiDB-lite"/>
    </source>
</evidence>
<dbReference type="OMA" id="FTSWAEY"/>
<feature type="compositionally biased region" description="Low complexity" evidence="1">
    <location>
        <begin position="303"/>
        <end position="332"/>
    </location>
</feature>
<feature type="signal peptide" evidence="2">
    <location>
        <begin position="1"/>
        <end position="21"/>
    </location>
</feature>
<feature type="chain" id="PRO_5004519561" evidence="2">
    <location>
        <begin position="22"/>
        <end position="876"/>
    </location>
</feature>
<gene>
    <name evidence="5" type="ORF">GLAREA_07180</name>
</gene>
<dbReference type="Pfam" id="PF23658">
    <property type="entry name" value="PDZ_CPAF_rel"/>
    <property type="match status" value="1"/>
</dbReference>
<accession>S3D6P1</accession>
<dbReference type="SUPFAM" id="SSF52096">
    <property type="entry name" value="ClpP/crotonase"/>
    <property type="match status" value="1"/>
</dbReference>
<dbReference type="InterPro" id="IPR029045">
    <property type="entry name" value="ClpP/crotonase-like_dom_sf"/>
</dbReference>
<keyword evidence="2" id="KW-0732">Signal</keyword>
<dbReference type="Proteomes" id="UP000016922">
    <property type="component" value="Unassembled WGS sequence"/>
</dbReference>
<dbReference type="PANTHER" id="PTHR37049">
    <property type="entry name" value="PEPTIDASE S41 FAMILY PROTEIN"/>
    <property type="match status" value="1"/>
</dbReference>
<dbReference type="InterPro" id="IPR056186">
    <property type="entry name" value="PDZ_CPAF-rel"/>
</dbReference>
<dbReference type="GO" id="GO:0008236">
    <property type="term" value="F:serine-type peptidase activity"/>
    <property type="evidence" value="ECO:0007669"/>
    <property type="project" value="InterPro"/>
</dbReference>
<evidence type="ECO:0000256" key="2">
    <source>
        <dbReference type="SAM" id="SignalP"/>
    </source>
</evidence>
<dbReference type="GeneID" id="19466233"/>
<dbReference type="STRING" id="1116229.S3D6P1"/>
<dbReference type="EMBL" id="KE145357">
    <property type="protein sequence ID" value="EPE34167.1"/>
    <property type="molecule type" value="Genomic_DNA"/>
</dbReference>
<keyword evidence="6" id="KW-1185">Reference proteome</keyword>